<accession>A0AAN6RQV4</accession>
<comment type="caution">
    <text evidence="3">The sequence shown here is derived from an EMBL/GenBank/DDBJ whole genome shotgun (WGS) entry which is preliminary data.</text>
</comment>
<feature type="transmembrane region" description="Helical" evidence="2">
    <location>
        <begin position="201"/>
        <end position="225"/>
    </location>
</feature>
<gene>
    <name evidence="3" type="ORF">C8A05DRAFT_17970</name>
</gene>
<dbReference type="EMBL" id="MU855761">
    <property type="protein sequence ID" value="KAK3899615.1"/>
    <property type="molecule type" value="Genomic_DNA"/>
</dbReference>
<sequence length="639" mass="67741">MATAQPTTVTLRISRRRNSSSTQPTAAPIPPAGSPMTTTTTNPSCDTHFDFPTKGLTFSHLDTIDVVYRSGLANPTLSCWCGAPGRAVQKLAADHVQLFNGTAPVLLSFLSDDPCWFQLDSSDGDCRYITSEPFRLTSSRRDLRGLRDDDAAAPAIDDRRLAPLSTTTTSSSAPLAARGAAAVDSRGLARRADDISTGAKAALGAGIGVAFICIAVGAMAAFMYFRRRRRGADAEVSGGIADDGRRGGRRGPEKKRHGAASDTSGQSEEPLCPIQPVFDGFPGSMGYEDVRSLHSTVQSHSPTGTQSPATSQNGHFWGTKRSIEREELTAARLKSQLQPSAPSVVSYGPNPVTPTLTPRAAPRLPISSVTTPITPSHTDSPVPPHVPMMPLTDYTDYTHFSIPPPSALPDLKPPPRQPAIPIVVSYGPNRVTPTPLVVSPTVPPDESIVKRRFQEASSNHNHYERHHERQFSWEADSPLLGAASLSMGPLPPYASTEDFEAMEKGAVRKLAAPLAQAELPPTKDGFYHYTSDVVEYELPGSGAGSGSGGNIGGSGGSGERDLGAGGRGRMYQPFLAGGGAGREIDEQKVLLLDDGEIARLKAEKKRARAVAAKVEAEAERGEGGGEGGDLGVRGERSWR</sequence>
<feature type="compositionally biased region" description="Basic residues" evidence="1">
    <location>
        <begin position="247"/>
        <end position="258"/>
    </location>
</feature>
<feature type="region of interest" description="Disordered" evidence="1">
    <location>
        <begin position="1"/>
        <end position="45"/>
    </location>
</feature>
<feature type="compositionally biased region" description="Polar residues" evidence="1">
    <location>
        <begin position="293"/>
        <end position="314"/>
    </location>
</feature>
<name>A0AAN6RQV4_9PEZI</name>
<feature type="region of interest" description="Disordered" evidence="1">
    <location>
        <begin position="540"/>
        <end position="568"/>
    </location>
</feature>
<proteinExistence type="predicted"/>
<evidence type="ECO:0000256" key="1">
    <source>
        <dbReference type="SAM" id="MobiDB-lite"/>
    </source>
</evidence>
<organism evidence="3 4">
    <name type="scientific">Staphylotrichum tortipilum</name>
    <dbReference type="NCBI Taxonomy" id="2831512"/>
    <lineage>
        <taxon>Eukaryota</taxon>
        <taxon>Fungi</taxon>
        <taxon>Dikarya</taxon>
        <taxon>Ascomycota</taxon>
        <taxon>Pezizomycotina</taxon>
        <taxon>Sordariomycetes</taxon>
        <taxon>Sordariomycetidae</taxon>
        <taxon>Sordariales</taxon>
        <taxon>Chaetomiaceae</taxon>
        <taxon>Staphylotrichum</taxon>
    </lineage>
</organism>
<reference evidence="3" key="2">
    <citation type="submission" date="2023-05" db="EMBL/GenBank/DDBJ databases">
        <authorList>
            <consortium name="Lawrence Berkeley National Laboratory"/>
            <person name="Steindorff A."/>
            <person name="Hensen N."/>
            <person name="Bonometti L."/>
            <person name="Westerberg I."/>
            <person name="Brannstrom I.O."/>
            <person name="Guillou S."/>
            <person name="Cros-Aarteil S."/>
            <person name="Calhoun S."/>
            <person name="Haridas S."/>
            <person name="Kuo A."/>
            <person name="Mondo S."/>
            <person name="Pangilinan J."/>
            <person name="Riley R."/>
            <person name="Labutti K."/>
            <person name="Andreopoulos B."/>
            <person name="Lipzen A."/>
            <person name="Chen C."/>
            <person name="Yanf M."/>
            <person name="Daum C."/>
            <person name="Ng V."/>
            <person name="Clum A."/>
            <person name="Ohm R."/>
            <person name="Martin F."/>
            <person name="Silar P."/>
            <person name="Natvig D."/>
            <person name="Lalanne C."/>
            <person name="Gautier V."/>
            <person name="Ament-Velasquez S.L."/>
            <person name="Kruys A."/>
            <person name="Hutchinson M.I."/>
            <person name="Powell A.J."/>
            <person name="Barry K."/>
            <person name="Miller A.N."/>
            <person name="Grigoriev I.V."/>
            <person name="Debuchy R."/>
            <person name="Gladieux P."/>
            <person name="Thoren M.H."/>
            <person name="Johannesson H."/>
        </authorList>
    </citation>
    <scope>NUCLEOTIDE SEQUENCE</scope>
    <source>
        <strain evidence="3">CBS 103.79</strain>
    </source>
</reference>
<protein>
    <submittedName>
        <fullName evidence="3">Uncharacterized protein</fullName>
    </submittedName>
</protein>
<reference evidence="3" key="1">
    <citation type="journal article" date="2023" name="Mol. Phylogenet. Evol.">
        <title>Genome-scale phylogeny and comparative genomics of the fungal order Sordariales.</title>
        <authorList>
            <person name="Hensen N."/>
            <person name="Bonometti L."/>
            <person name="Westerberg I."/>
            <person name="Brannstrom I.O."/>
            <person name="Guillou S."/>
            <person name="Cros-Aarteil S."/>
            <person name="Calhoun S."/>
            <person name="Haridas S."/>
            <person name="Kuo A."/>
            <person name="Mondo S."/>
            <person name="Pangilinan J."/>
            <person name="Riley R."/>
            <person name="LaButti K."/>
            <person name="Andreopoulos B."/>
            <person name="Lipzen A."/>
            <person name="Chen C."/>
            <person name="Yan M."/>
            <person name="Daum C."/>
            <person name="Ng V."/>
            <person name="Clum A."/>
            <person name="Steindorff A."/>
            <person name="Ohm R.A."/>
            <person name="Martin F."/>
            <person name="Silar P."/>
            <person name="Natvig D.O."/>
            <person name="Lalanne C."/>
            <person name="Gautier V."/>
            <person name="Ament-Velasquez S.L."/>
            <person name="Kruys A."/>
            <person name="Hutchinson M.I."/>
            <person name="Powell A.J."/>
            <person name="Barry K."/>
            <person name="Miller A.N."/>
            <person name="Grigoriev I.V."/>
            <person name="Debuchy R."/>
            <person name="Gladieux P."/>
            <person name="Hiltunen Thoren M."/>
            <person name="Johannesson H."/>
        </authorList>
    </citation>
    <scope>NUCLEOTIDE SEQUENCE</scope>
    <source>
        <strain evidence="3">CBS 103.79</strain>
    </source>
</reference>
<keyword evidence="2" id="KW-1133">Transmembrane helix</keyword>
<keyword evidence="2" id="KW-0812">Transmembrane</keyword>
<feature type="compositionally biased region" description="Polar residues" evidence="1">
    <location>
        <begin position="1"/>
        <end position="11"/>
    </location>
</feature>
<evidence type="ECO:0000256" key="2">
    <source>
        <dbReference type="SAM" id="Phobius"/>
    </source>
</evidence>
<keyword evidence="2" id="KW-0472">Membrane</keyword>
<feature type="compositionally biased region" description="Polar residues" evidence="1">
    <location>
        <begin position="35"/>
        <end position="45"/>
    </location>
</feature>
<evidence type="ECO:0000313" key="3">
    <source>
        <dbReference type="EMBL" id="KAK3899615.1"/>
    </source>
</evidence>
<feature type="compositionally biased region" description="Gly residues" evidence="1">
    <location>
        <begin position="541"/>
        <end position="568"/>
    </location>
</feature>
<evidence type="ECO:0000313" key="4">
    <source>
        <dbReference type="Proteomes" id="UP001303889"/>
    </source>
</evidence>
<dbReference type="AlphaFoldDB" id="A0AAN6RQV4"/>
<feature type="region of interest" description="Disordered" evidence="1">
    <location>
        <begin position="293"/>
        <end position="315"/>
    </location>
</feature>
<keyword evidence="4" id="KW-1185">Reference proteome</keyword>
<feature type="region of interest" description="Disordered" evidence="1">
    <location>
        <begin position="233"/>
        <end position="275"/>
    </location>
</feature>
<dbReference type="Proteomes" id="UP001303889">
    <property type="component" value="Unassembled WGS sequence"/>
</dbReference>
<feature type="region of interest" description="Disordered" evidence="1">
    <location>
        <begin position="613"/>
        <end position="639"/>
    </location>
</feature>
<feature type="compositionally biased region" description="Basic and acidic residues" evidence="1">
    <location>
        <begin position="614"/>
        <end position="623"/>
    </location>
</feature>